<keyword evidence="3" id="KW-1185">Reference proteome</keyword>
<keyword evidence="1" id="KW-0853">WD repeat</keyword>
<dbReference type="PANTHER" id="PTHR19871:SF43">
    <property type="entry name" value="SI:CH211-212K18.6"/>
    <property type="match status" value="1"/>
</dbReference>
<dbReference type="RefSeq" id="XP_031440900.1">
    <property type="nucleotide sequence ID" value="XM_031585040.1"/>
</dbReference>
<dbReference type="Proteomes" id="UP000515152">
    <property type="component" value="Chromosome 18"/>
</dbReference>
<accession>A0A6P8H196</accession>
<sequence>MIYTLIAGHMTPVTAIAGGRHGSVAVTCSSEGTLRLWDLERGGVVRTIYGDAGFSAADTLTLCLNDSLVAITKGHCLQVRELSTGKLLYSESESLDVPMVTCASEGQLLVVFFDGSQVVKVFDLAASCKLLFCTNIALESEPIHKDQSVLVSRNSVKDYVLFAYRSGGEAAVFSARGGSVVATLKAQHLSATIQAVEMSSQYLLVFCRYPYRSQGDIIHIEIFSTTTFQYQRSIMGCGQDLVSQVAVTRGGSHVVAFCPSSRSSTTDIMVWNLETEDHKHLARFPGLIVQGVCFDLRFCLGFCRGERFLNLWNLVSRIHDQTLTYNIHRVRSEGTQEVVPMGRVPRYVLCRSVRHGTIRVWNIARPRLAGRPVRVEHGLFTNADVALARDLKLYILTDRGTSSFIESSTPVYQTLLVYDLLKKSYVKRQTGLFIVPCPQTDYAMLHGQILMGLSETRDHLILWDLDSGYIKGRIKPSHKESLLSNLPARERQSQVIPATEHRVFQLVMPWDQRTETHTAKRRRLEREAQWETEEQRRLDQEKFNAVDQYLLSGDEQVVVCSYFAHHLNVFSVDTQNHLHTLEDLSSLLGLQTAALTHTGGHLVLSNYSEAQHTPYLTLWDLKKGKVRKRLKNEPGICCVAMTNDASRIAFGITGINKLKVWDPFKRKHRTISGYGSLRFEVVNQLFLVEEGAKAILLAGELSMWDLNAGTVLSVFTPDSTIQCISLLGDAHNTILLGFSDSPTLIAVRLSHNGVVKAAAGSRGDDLFGESSSSEDEEEKGGR</sequence>
<dbReference type="RefSeq" id="XP_031440899.1">
    <property type="nucleotide sequence ID" value="XM_031585039.1"/>
</dbReference>
<dbReference type="InterPro" id="IPR011047">
    <property type="entry name" value="Quinoprotein_ADH-like_sf"/>
</dbReference>
<dbReference type="InterPro" id="IPR052752">
    <property type="entry name" value="NACHT-WD_repeat"/>
</dbReference>
<evidence type="ECO:0000313" key="5">
    <source>
        <dbReference type="RefSeq" id="XP_031440900.1"/>
    </source>
</evidence>
<gene>
    <name evidence="4 5" type="primary">LOC116224641</name>
</gene>
<dbReference type="GeneID" id="116224641"/>
<feature type="region of interest" description="Disordered" evidence="2">
    <location>
        <begin position="761"/>
        <end position="782"/>
    </location>
</feature>
<dbReference type="PROSITE" id="PS50294">
    <property type="entry name" value="WD_REPEATS_REGION"/>
    <property type="match status" value="1"/>
</dbReference>
<dbReference type="InterPro" id="IPR015943">
    <property type="entry name" value="WD40/YVTN_repeat-like_dom_sf"/>
</dbReference>
<dbReference type="InterPro" id="IPR001680">
    <property type="entry name" value="WD40_rpt"/>
</dbReference>
<dbReference type="OrthoDB" id="2325716at2759"/>
<feature type="compositionally biased region" description="Acidic residues" evidence="2">
    <location>
        <begin position="772"/>
        <end position="782"/>
    </location>
</feature>
<evidence type="ECO:0000313" key="3">
    <source>
        <dbReference type="Proteomes" id="UP000515152"/>
    </source>
</evidence>
<evidence type="ECO:0000313" key="4">
    <source>
        <dbReference type="RefSeq" id="XP_031440899.1"/>
    </source>
</evidence>
<dbReference type="PANTHER" id="PTHR19871">
    <property type="entry name" value="BETA TRANSDUCIN-RELATED PROTEIN"/>
    <property type="match status" value="1"/>
</dbReference>
<protein>
    <submittedName>
        <fullName evidence="4 5">Uncharacterized protein LOC116224641</fullName>
    </submittedName>
</protein>
<evidence type="ECO:0000256" key="1">
    <source>
        <dbReference type="PROSITE-ProRule" id="PRU00221"/>
    </source>
</evidence>
<dbReference type="SUPFAM" id="SSF50998">
    <property type="entry name" value="Quinoprotein alcohol dehydrogenase-like"/>
    <property type="match status" value="2"/>
</dbReference>
<organism evidence="3 5">
    <name type="scientific">Clupea harengus</name>
    <name type="common">Atlantic herring</name>
    <dbReference type="NCBI Taxonomy" id="7950"/>
    <lineage>
        <taxon>Eukaryota</taxon>
        <taxon>Metazoa</taxon>
        <taxon>Chordata</taxon>
        <taxon>Craniata</taxon>
        <taxon>Vertebrata</taxon>
        <taxon>Euteleostomi</taxon>
        <taxon>Actinopterygii</taxon>
        <taxon>Neopterygii</taxon>
        <taxon>Teleostei</taxon>
        <taxon>Clupei</taxon>
        <taxon>Clupeiformes</taxon>
        <taxon>Clupeoidei</taxon>
        <taxon>Clupeidae</taxon>
        <taxon>Clupea</taxon>
    </lineage>
</organism>
<name>A0A6P8H196_CLUHA</name>
<dbReference type="KEGG" id="char:116224641"/>
<reference evidence="4 5" key="1">
    <citation type="submission" date="2025-04" db="UniProtKB">
        <authorList>
            <consortium name="RefSeq"/>
        </authorList>
    </citation>
    <scope>IDENTIFICATION</scope>
</reference>
<evidence type="ECO:0000256" key="2">
    <source>
        <dbReference type="SAM" id="MobiDB-lite"/>
    </source>
</evidence>
<dbReference type="PROSITE" id="PS50082">
    <property type="entry name" value="WD_REPEATS_2"/>
    <property type="match status" value="1"/>
</dbReference>
<feature type="repeat" description="WD" evidence="1">
    <location>
        <begin position="6"/>
        <end position="47"/>
    </location>
</feature>
<dbReference type="AlphaFoldDB" id="A0A6P8H196"/>
<proteinExistence type="predicted"/>
<dbReference type="Gene3D" id="2.130.10.10">
    <property type="entry name" value="YVTN repeat-like/Quinoprotein amine dehydrogenase"/>
    <property type="match status" value="3"/>
</dbReference>